<dbReference type="InterPro" id="IPR052943">
    <property type="entry name" value="TMTC_O-mannosyl-trnsfr"/>
</dbReference>
<gene>
    <name evidence="3" type="ORF">DSM107014_07610</name>
</gene>
<feature type="repeat" description="TPR" evidence="1">
    <location>
        <begin position="355"/>
        <end position="388"/>
    </location>
</feature>
<reference evidence="3" key="1">
    <citation type="submission" date="2021-02" db="EMBL/GenBank/DDBJ databases">
        <title>Metagenome analyses of Stigonema ocellatum DSM 106950, Chlorogloea purpurea SAG 13.99 and Gomphosphaeria aponina DSM 107014.</title>
        <authorList>
            <person name="Marter P."/>
            <person name="Huang S."/>
        </authorList>
    </citation>
    <scope>NUCLEOTIDE SEQUENCE</scope>
    <source>
        <strain evidence="3">JP213</strain>
    </source>
</reference>
<dbReference type="Pfam" id="PF16261">
    <property type="entry name" value="DUF4915"/>
    <property type="match status" value="1"/>
</dbReference>
<dbReference type="NCBIfam" id="TIGR03032">
    <property type="entry name" value="TIGR03032 family protein"/>
    <property type="match status" value="1"/>
</dbReference>
<dbReference type="Proteomes" id="UP000767446">
    <property type="component" value="Unassembled WGS sequence"/>
</dbReference>
<dbReference type="PROSITE" id="PS50293">
    <property type="entry name" value="TPR_REGION"/>
    <property type="match status" value="2"/>
</dbReference>
<dbReference type="PANTHER" id="PTHR44809:SF1">
    <property type="entry name" value="PROTEIN O-MANNOSYL-TRANSFERASE TMTC1"/>
    <property type="match status" value="1"/>
</dbReference>
<dbReference type="SUPFAM" id="SSF53756">
    <property type="entry name" value="UDP-Glycosyltransferase/glycogen phosphorylase"/>
    <property type="match status" value="1"/>
</dbReference>
<proteinExistence type="predicted"/>
<feature type="repeat" description="TPR" evidence="1">
    <location>
        <begin position="423"/>
        <end position="456"/>
    </location>
</feature>
<sequence length="764" mass="86302">MNTSNLGKILNQLGISLLVSSEQVGKIFLLRNENGVINNLVRNFKQAKGLAVNQEKLAVSTNYQVWDLRNLPGLHTRVEPSGKYDACYVPRKMQVTGLIDIKEIAFLARELWLVNSRFSCLCTLHDDYSFVPRWLPPFITSYESNDCCHLNGLASKNNKPKYITALGATATTEGWRENKAQGGIVMDVDINEIICSHLCLPHCPRWYQNQLWVLESGRGSLAKVDLDSGRLETVTQLPGFTRGLDFYGDFAFIGLSQVREGEVFNGISETGKKPSCGVWVVNIQTGKQLCFMPLGEGVEEISAVHVIPGFRFPEILEWHDPVVMNSFMLPEDVLQKTGQQSSLEREENKREGATPEYYLNLGNQAYHQGNLELAKDYYQRCLELNPNLVVARYNLAAVHVEQQQWGEAKVNFKYVMALEPNKIDAINNLGVVYGRQNKPHEAIAYFRKAIAQEPNFPDGHFNLSMTLLQLGEFEEGFAEWEWRWQTKNFRPFICSQPKWDGTQMKDKTIFIYADKVLGDSLQFSRYLPLVAQKCQRVILSCSEFLAPLLETVKGVDMVYVSGELPHFDVYAPLSSLPYIFGTTLATIPADVPYFQVVRDNEQLSAVLARAVGKKIGVSWGGNPQNKNDANTFCPLQFFVPLFALPDFTFYSLQGVSGEQVVAELNGDLGLTDLSPFLQDFADLAAAIASLDLIITIDNAVAHIAGGLAKPVWNLLYFSADWRWMLDRNDSPWYPTMELYRQQQPGDWNSVFRQVYLRLKGEINE</sequence>
<dbReference type="SMART" id="SM00028">
    <property type="entry name" value="TPR"/>
    <property type="match status" value="3"/>
</dbReference>
<dbReference type="Gene3D" id="1.25.40.10">
    <property type="entry name" value="Tetratricopeptide repeat domain"/>
    <property type="match status" value="1"/>
</dbReference>
<dbReference type="EMBL" id="JADQBC010000042">
    <property type="protein sequence ID" value="MBR8827759.1"/>
    <property type="molecule type" value="Genomic_DNA"/>
</dbReference>
<protein>
    <submittedName>
        <fullName evidence="3">TIGR03032 family protein</fullName>
    </submittedName>
</protein>
<dbReference type="InterPro" id="IPR011990">
    <property type="entry name" value="TPR-like_helical_dom_sf"/>
</dbReference>
<evidence type="ECO:0000313" key="3">
    <source>
        <dbReference type="EMBL" id="MBR8827759.1"/>
    </source>
</evidence>
<evidence type="ECO:0000259" key="2">
    <source>
        <dbReference type="Pfam" id="PF16261"/>
    </source>
</evidence>
<dbReference type="PANTHER" id="PTHR44809">
    <property type="match status" value="1"/>
</dbReference>
<name>A0A941JM32_9CHRO</name>
<dbReference type="InterPro" id="IPR019734">
    <property type="entry name" value="TPR_rpt"/>
</dbReference>
<evidence type="ECO:0000313" key="4">
    <source>
        <dbReference type="Proteomes" id="UP000767446"/>
    </source>
</evidence>
<dbReference type="InterPro" id="IPR017481">
    <property type="entry name" value="CHP03032"/>
</dbReference>
<feature type="domain" description="Conserved hypothetical protein CHP03032" evidence="2">
    <location>
        <begin position="5"/>
        <end position="316"/>
    </location>
</feature>
<dbReference type="SUPFAM" id="SSF48452">
    <property type="entry name" value="TPR-like"/>
    <property type="match status" value="1"/>
</dbReference>
<keyword evidence="1" id="KW-0802">TPR repeat</keyword>
<comment type="caution">
    <text evidence="3">The sequence shown here is derived from an EMBL/GenBank/DDBJ whole genome shotgun (WGS) entry which is preliminary data.</text>
</comment>
<dbReference type="AlphaFoldDB" id="A0A941JM32"/>
<dbReference type="Pfam" id="PF00515">
    <property type="entry name" value="TPR_1"/>
    <property type="match status" value="2"/>
</dbReference>
<organism evidence="3 4">
    <name type="scientific">Gomphosphaeria aponina SAG 52.96 = DSM 107014</name>
    <dbReference type="NCBI Taxonomy" id="1521640"/>
    <lineage>
        <taxon>Bacteria</taxon>
        <taxon>Bacillati</taxon>
        <taxon>Cyanobacteriota</taxon>
        <taxon>Cyanophyceae</taxon>
        <taxon>Oscillatoriophycideae</taxon>
        <taxon>Chroococcales</taxon>
        <taxon>Gomphosphaeriaceae</taxon>
        <taxon>Gomphosphaeria</taxon>
    </lineage>
</organism>
<dbReference type="SUPFAM" id="SSF63825">
    <property type="entry name" value="YWTD domain"/>
    <property type="match status" value="1"/>
</dbReference>
<accession>A0A941JM32</accession>
<evidence type="ECO:0000256" key="1">
    <source>
        <dbReference type="PROSITE-ProRule" id="PRU00339"/>
    </source>
</evidence>
<dbReference type="PROSITE" id="PS50005">
    <property type="entry name" value="TPR"/>
    <property type="match status" value="2"/>
</dbReference>
<dbReference type="Gene3D" id="3.40.50.2000">
    <property type="entry name" value="Glycogen Phosphorylase B"/>
    <property type="match status" value="1"/>
</dbReference>